<organism evidence="1 2">
    <name type="scientific">Erwinia tracheiphila</name>
    <dbReference type="NCBI Taxonomy" id="65700"/>
    <lineage>
        <taxon>Bacteria</taxon>
        <taxon>Pseudomonadati</taxon>
        <taxon>Pseudomonadota</taxon>
        <taxon>Gammaproteobacteria</taxon>
        <taxon>Enterobacterales</taxon>
        <taxon>Erwiniaceae</taxon>
        <taxon>Erwinia</taxon>
    </lineage>
</organism>
<evidence type="ECO:0000313" key="2">
    <source>
        <dbReference type="Proteomes" id="UP000264980"/>
    </source>
</evidence>
<dbReference type="EMBL" id="CP013970">
    <property type="protein sequence ID" value="AXF76905.1"/>
    <property type="molecule type" value="Genomic_DNA"/>
</dbReference>
<sequence>MSSWWWSLSKICSQIIHIRTSEWQLRVRLTARFSICGRQPALFRTGIRWNICVPDATDMLWVLKEIDRVACGVVCS</sequence>
<accession>A0A345CTY8</accession>
<gene>
    <name evidence="1" type="ORF">AV903_13985</name>
</gene>
<name>A0A345CTY8_9GAMM</name>
<dbReference type="AlphaFoldDB" id="A0A345CTY8"/>
<dbReference type="Proteomes" id="UP000264980">
    <property type="component" value="Chromosome"/>
</dbReference>
<proteinExistence type="predicted"/>
<reference evidence="2" key="1">
    <citation type="submission" date="2016-01" db="EMBL/GenBank/DDBJ databases">
        <authorList>
            <person name="Shapiro L."/>
        </authorList>
    </citation>
    <scope>NUCLEOTIDE SEQUENCE [LARGE SCALE GENOMIC DNA]</scope>
    <source>
        <strain evidence="2">MDcuke</strain>
    </source>
</reference>
<evidence type="ECO:0000313" key="1">
    <source>
        <dbReference type="EMBL" id="AXF76905.1"/>
    </source>
</evidence>
<protein>
    <submittedName>
        <fullName evidence="1">Uncharacterized protein</fullName>
    </submittedName>
</protein>